<protein>
    <submittedName>
        <fullName evidence="1">Uncharacterized protein</fullName>
    </submittedName>
</protein>
<accession>A0A0E9RNT7</accession>
<organism evidence="1">
    <name type="scientific">Anguilla anguilla</name>
    <name type="common">European freshwater eel</name>
    <name type="synonym">Muraena anguilla</name>
    <dbReference type="NCBI Taxonomy" id="7936"/>
    <lineage>
        <taxon>Eukaryota</taxon>
        <taxon>Metazoa</taxon>
        <taxon>Chordata</taxon>
        <taxon>Craniata</taxon>
        <taxon>Vertebrata</taxon>
        <taxon>Euteleostomi</taxon>
        <taxon>Actinopterygii</taxon>
        <taxon>Neopterygii</taxon>
        <taxon>Teleostei</taxon>
        <taxon>Anguilliformes</taxon>
        <taxon>Anguillidae</taxon>
        <taxon>Anguilla</taxon>
    </lineage>
</organism>
<dbReference type="AlphaFoldDB" id="A0A0E9RNT7"/>
<sequence length="51" mass="5711">MLMMLLWLSCLKILISRMAVVGKPSFSLSSRTFFKATISAVSLSLALYTWP</sequence>
<reference evidence="1" key="1">
    <citation type="submission" date="2014-11" db="EMBL/GenBank/DDBJ databases">
        <authorList>
            <person name="Amaro Gonzalez C."/>
        </authorList>
    </citation>
    <scope>NUCLEOTIDE SEQUENCE</scope>
</reference>
<evidence type="ECO:0000313" key="1">
    <source>
        <dbReference type="EMBL" id="JAH30739.1"/>
    </source>
</evidence>
<reference evidence="1" key="2">
    <citation type="journal article" date="2015" name="Fish Shellfish Immunol.">
        <title>Early steps in the European eel (Anguilla anguilla)-Vibrio vulnificus interaction in the gills: Role of the RtxA13 toxin.</title>
        <authorList>
            <person name="Callol A."/>
            <person name="Pajuelo D."/>
            <person name="Ebbesson L."/>
            <person name="Teles M."/>
            <person name="MacKenzie S."/>
            <person name="Amaro C."/>
        </authorList>
    </citation>
    <scope>NUCLEOTIDE SEQUENCE</scope>
</reference>
<dbReference type="EMBL" id="GBXM01077838">
    <property type="protein sequence ID" value="JAH30739.1"/>
    <property type="molecule type" value="Transcribed_RNA"/>
</dbReference>
<name>A0A0E9RNT7_ANGAN</name>
<proteinExistence type="predicted"/>